<sequence>MTRATTMHHLSNHALPPRAATATTRHHWESQQIGTQPDHRRTHAPPPETTGGAREERSLTRENKDLSETAAATPPIQQDAGTRHMDSKALRRYKQLHSRRRSAELRKNGPDGNPRVPRRRRLGSATAVLKQRHHQEPD</sequence>
<proteinExistence type="predicted"/>
<feature type="compositionally biased region" description="Basic residues" evidence="1">
    <location>
        <begin position="90"/>
        <end position="100"/>
    </location>
</feature>
<protein>
    <submittedName>
        <fullName evidence="2">Uncharacterized protein</fullName>
    </submittedName>
</protein>
<dbReference type="EMBL" id="LR031877">
    <property type="protein sequence ID" value="VDD43170.1"/>
    <property type="molecule type" value="Genomic_DNA"/>
</dbReference>
<evidence type="ECO:0000256" key="1">
    <source>
        <dbReference type="SAM" id="MobiDB-lite"/>
    </source>
</evidence>
<accession>A0A3P6ETT6</accession>
<feature type="compositionally biased region" description="Basic and acidic residues" evidence="1">
    <location>
        <begin position="53"/>
        <end position="67"/>
    </location>
</feature>
<reference evidence="2" key="1">
    <citation type="submission" date="2018-11" db="EMBL/GenBank/DDBJ databases">
        <authorList>
            <consortium name="Genoscope - CEA"/>
            <person name="William W."/>
        </authorList>
    </citation>
    <scope>NUCLEOTIDE SEQUENCE</scope>
</reference>
<organism evidence="2">
    <name type="scientific">Brassica oleracea</name>
    <name type="common">Wild cabbage</name>
    <dbReference type="NCBI Taxonomy" id="3712"/>
    <lineage>
        <taxon>Eukaryota</taxon>
        <taxon>Viridiplantae</taxon>
        <taxon>Streptophyta</taxon>
        <taxon>Embryophyta</taxon>
        <taxon>Tracheophyta</taxon>
        <taxon>Spermatophyta</taxon>
        <taxon>Magnoliopsida</taxon>
        <taxon>eudicotyledons</taxon>
        <taxon>Gunneridae</taxon>
        <taxon>Pentapetalae</taxon>
        <taxon>rosids</taxon>
        <taxon>malvids</taxon>
        <taxon>Brassicales</taxon>
        <taxon>Brassicaceae</taxon>
        <taxon>Brassiceae</taxon>
        <taxon>Brassica</taxon>
    </lineage>
</organism>
<feature type="region of interest" description="Disordered" evidence="1">
    <location>
        <begin position="1"/>
        <end position="138"/>
    </location>
</feature>
<gene>
    <name evidence="2" type="ORF">BOLC5T30717H</name>
</gene>
<name>A0A3P6ETT6_BRAOL</name>
<evidence type="ECO:0000313" key="2">
    <source>
        <dbReference type="EMBL" id="VDD43170.1"/>
    </source>
</evidence>
<dbReference type="AlphaFoldDB" id="A0A3P6ETT6"/>